<dbReference type="EMBL" id="FZOH01000003">
    <property type="protein sequence ID" value="SNS21902.1"/>
    <property type="molecule type" value="Genomic_DNA"/>
</dbReference>
<dbReference type="AlphaFoldDB" id="A0A239CPW2"/>
<evidence type="ECO:0000313" key="4">
    <source>
        <dbReference type="Proteomes" id="UP000198386"/>
    </source>
</evidence>
<proteinExistence type="predicted"/>
<gene>
    <name evidence="3" type="ORF">SAMN04488107_1746</name>
</gene>
<accession>A0A239CPW2</accession>
<protein>
    <submittedName>
        <fullName evidence="3">Uncharacterized protein</fullName>
    </submittedName>
</protein>
<feature type="chain" id="PRO_5012986388" evidence="2">
    <location>
        <begin position="38"/>
        <end position="238"/>
    </location>
</feature>
<feature type="compositionally biased region" description="Basic and acidic residues" evidence="1">
    <location>
        <begin position="220"/>
        <end position="238"/>
    </location>
</feature>
<reference evidence="4" key="1">
    <citation type="submission" date="2017-06" db="EMBL/GenBank/DDBJ databases">
        <authorList>
            <person name="Varghese N."/>
            <person name="Submissions S."/>
        </authorList>
    </citation>
    <scope>NUCLEOTIDE SEQUENCE [LARGE SCALE GENOMIC DNA]</scope>
    <source>
        <strain evidence="4">DSM 45423</strain>
    </source>
</reference>
<feature type="signal peptide" evidence="2">
    <location>
        <begin position="1"/>
        <end position="37"/>
    </location>
</feature>
<sequence length="238" mass="24998">MHYREKVCVSASTLRRLGTVAVSTAALAVVAPSPALAGDLFFSKSSGTTASVTWLEVGELPEAANAPGNAHFGDLFVDDLGGGRASVFGSVHDVQCDDGVTPYLPGGGHGEPAPEDGPCRLLGIRFVDGGQVTFTIDRKFTTATLTGTLAVGSGHGETPASAPPVSITWTGVGDIYSERQSGTFVDEYGTYRYRYDFTGRDAAVAPGSRIGPMVFDDEAGEHSDSRIGRYRSSDRQRS</sequence>
<name>A0A239CPW2_9ACTN</name>
<evidence type="ECO:0000313" key="3">
    <source>
        <dbReference type="EMBL" id="SNS21902.1"/>
    </source>
</evidence>
<dbReference type="Proteomes" id="UP000198386">
    <property type="component" value="Unassembled WGS sequence"/>
</dbReference>
<feature type="region of interest" description="Disordered" evidence="1">
    <location>
        <begin position="213"/>
        <end position="238"/>
    </location>
</feature>
<organism evidence="3 4">
    <name type="scientific">Geodermatophilus saharensis</name>
    <dbReference type="NCBI Taxonomy" id="1137994"/>
    <lineage>
        <taxon>Bacteria</taxon>
        <taxon>Bacillati</taxon>
        <taxon>Actinomycetota</taxon>
        <taxon>Actinomycetes</taxon>
        <taxon>Geodermatophilales</taxon>
        <taxon>Geodermatophilaceae</taxon>
        <taxon>Geodermatophilus</taxon>
    </lineage>
</organism>
<keyword evidence="2" id="KW-0732">Signal</keyword>
<evidence type="ECO:0000256" key="2">
    <source>
        <dbReference type="SAM" id="SignalP"/>
    </source>
</evidence>
<keyword evidence="4" id="KW-1185">Reference proteome</keyword>
<evidence type="ECO:0000256" key="1">
    <source>
        <dbReference type="SAM" id="MobiDB-lite"/>
    </source>
</evidence>